<name>B4JHP3_DROGR</name>
<evidence type="ECO:0000256" key="1">
    <source>
        <dbReference type="SAM" id="MobiDB-lite"/>
    </source>
</evidence>
<proteinExistence type="predicted"/>
<sequence>MVRRNNGGSIHINHMEYFRNRQQQNSQQYNQYDYEHFDSGESTGQQNYDVFRNDKNF</sequence>
<evidence type="ECO:0000313" key="3">
    <source>
        <dbReference type="Proteomes" id="UP000001070"/>
    </source>
</evidence>
<dbReference type="OrthoDB" id="5877502at2759"/>
<feature type="region of interest" description="Disordered" evidence="1">
    <location>
        <begin position="36"/>
        <end position="57"/>
    </location>
</feature>
<accession>B4JHP3</accession>
<protein>
    <submittedName>
        <fullName evidence="2">GH18048</fullName>
    </submittedName>
</protein>
<dbReference type="Proteomes" id="UP000001070">
    <property type="component" value="Unassembled WGS sequence"/>
</dbReference>
<evidence type="ECO:0000313" key="2">
    <source>
        <dbReference type="EMBL" id="EDV93882.1"/>
    </source>
</evidence>
<reference evidence="2 3" key="1">
    <citation type="journal article" date="2007" name="Nature">
        <title>Evolution of genes and genomes on the Drosophila phylogeny.</title>
        <authorList>
            <consortium name="Drosophila 12 Genomes Consortium"/>
            <person name="Clark A.G."/>
            <person name="Eisen M.B."/>
            <person name="Smith D.R."/>
            <person name="Bergman C.M."/>
            <person name="Oliver B."/>
            <person name="Markow T.A."/>
            <person name="Kaufman T.C."/>
            <person name="Kellis M."/>
            <person name="Gelbart W."/>
            <person name="Iyer V.N."/>
            <person name="Pollard D.A."/>
            <person name="Sackton T.B."/>
            <person name="Larracuente A.M."/>
            <person name="Singh N.D."/>
            <person name="Abad J.P."/>
            <person name="Abt D.N."/>
            <person name="Adryan B."/>
            <person name="Aguade M."/>
            <person name="Akashi H."/>
            <person name="Anderson W.W."/>
            <person name="Aquadro C.F."/>
            <person name="Ardell D.H."/>
            <person name="Arguello R."/>
            <person name="Artieri C.G."/>
            <person name="Barbash D.A."/>
            <person name="Barker D."/>
            <person name="Barsanti P."/>
            <person name="Batterham P."/>
            <person name="Batzoglou S."/>
            <person name="Begun D."/>
            <person name="Bhutkar A."/>
            <person name="Blanco E."/>
            <person name="Bosak S.A."/>
            <person name="Bradley R.K."/>
            <person name="Brand A.D."/>
            <person name="Brent M.R."/>
            <person name="Brooks A.N."/>
            <person name="Brown R.H."/>
            <person name="Butlin R.K."/>
            <person name="Caggese C."/>
            <person name="Calvi B.R."/>
            <person name="Bernardo de Carvalho A."/>
            <person name="Caspi A."/>
            <person name="Castrezana S."/>
            <person name="Celniker S.E."/>
            <person name="Chang J.L."/>
            <person name="Chapple C."/>
            <person name="Chatterji S."/>
            <person name="Chinwalla A."/>
            <person name="Civetta A."/>
            <person name="Clifton S.W."/>
            <person name="Comeron J.M."/>
            <person name="Costello J.C."/>
            <person name="Coyne J.A."/>
            <person name="Daub J."/>
            <person name="David R.G."/>
            <person name="Delcher A.L."/>
            <person name="Delehaunty K."/>
            <person name="Do C.B."/>
            <person name="Ebling H."/>
            <person name="Edwards K."/>
            <person name="Eickbush T."/>
            <person name="Evans J.D."/>
            <person name="Filipski A."/>
            <person name="Findeiss S."/>
            <person name="Freyhult E."/>
            <person name="Fulton L."/>
            <person name="Fulton R."/>
            <person name="Garcia A.C."/>
            <person name="Gardiner A."/>
            <person name="Garfield D.A."/>
            <person name="Garvin B.E."/>
            <person name="Gibson G."/>
            <person name="Gilbert D."/>
            <person name="Gnerre S."/>
            <person name="Godfrey J."/>
            <person name="Good R."/>
            <person name="Gotea V."/>
            <person name="Gravely B."/>
            <person name="Greenberg A.J."/>
            <person name="Griffiths-Jones S."/>
            <person name="Gross S."/>
            <person name="Guigo R."/>
            <person name="Gustafson E.A."/>
            <person name="Haerty W."/>
            <person name="Hahn M.W."/>
            <person name="Halligan D.L."/>
            <person name="Halpern A.L."/>
            <person name="Halter G.M."/>
            <person name="Han M.V."/>
            <person name="Heger A."/>
            <person name="Hillier L."/>
            <person name="Hinrichs A.S."/>
            <person name="Holmes I."/>
            <person name="Hoskins R.A."/>
            <person name="Hubisz M.J."/>
            <person name="Hultmark D."/>
            <person name="Huntley M.A."/>
            <person name="Jaffe D.B."/>
            <person name="Jagadeeshan S."/>
            <person name="Jeck W.R."/>
            <person name="Johnson J."/>
            <person name="Jones C.D."/>
            <person name="Jordan W.C."/>
            <person name="Karpen G.H."/>
            <person name="Kataoka E."/>
            <person name="Keightley P.D."/>
            <person name="Kheradpour P."/>
            <person name="Kirkness E.F."/>
            <person name="Koerich L.B."/>
            <person name="Kristiansen K."/>
            <person name="Kudrna D."/>
            <person name="Kulathinal R.J."/>
            <person name="Kumar S."/>
            <person name="Kwok R."/>
            <person name="Lander E."/>
            <person name="Langley C.H."/>
            <person name="Lapoint R."/>
            <person name="Lazzaro B.P."/>
            <person name="Lee S.J."/>
            <person name="Levesque L."/>
            <person name="Li R."/>
            <person name="Lin C.F."/>
            <person name="Lin M.F."/>
            <person name="Lindblad-Toh K."/>
            <person name="Llopart A."/>
            <person name="Long M."/>
            <person name="Low L."/>
            <person name="Lozovsky E."/>
            <person name="Lu J."/>
            <person name="Luo M."/>
            <person name="Machado C.A."/>
            <person name="Makalowski W."/>
            <person name="Marzo M."/>
            <person name="Matsuda M."/>
            <person name="Matzkin L."/>
            <person name="McAllister B."/>
            <person name="McBride C.S."/>
            <person name="McKernan B."/>
            <person name="McKernan K."/>
            <person name="Mendez-Lago M."/>
            <person name="Minx P."/>
            <person name="Mollenhauer M.U."/>
            <person name="Montooth K."/>
            <person name="Mount S.M."/>
            <person name="Mu X."/>
            <person name="Myers E."/>
            <person name="Negre B."/>
            <person name="Newfeld S."/>
            <person name="Nielsen R."/>
            <person name="Noor M.A."/>
            <person name="O'Grady P."/>
            <person name="Pachter L."/>
            <person name="Papaceit M."/>
            <person name="Parisi M.J."/>
            <person name="Parisi M."/>
            <person name="Parts L."/>
            <person name="Pedersen J.S."/>
            <person name="Pesole G."/>
            <person name="Phillippy A.M."/>
            <person name="Ponting C.P."/>
            <person name="Pop M."/>
            <person name="Porcelli D."/>
            <person name="Powell J.R."/>
            <person name="Prohaska S."/>
            <person name="Pruitt K."/>
            <person name="Puig M."/>
            <person name="Quesneville H."/>
            <person name="Ram K.R."/>
            <person name="Rand D."/>
            <person name="Rasmussen M.D."/>
            <person name="Reed L.K."/>
            <person name="Reenan R."/>
            <person name="Reily A."/>
            <person name="Remington K.A."/>
            <person name="Rieger T.T."/>
            <person name="Ritchie M.G."/>
            <person name="Robin C."/>
            <person name="Rogers Y.H."/>
            <person name="Rohde C."/>
            <person name="Rozas J."/>
            <person name="Rubenfield M.J."/>
            <person name="Ruiz A."/>
            <person name="Russo S."/>
            <person name="Salzberg S.L."/>
            <person name="Sanchez-Gracia A."/>
            <person name="Saranga D.J."/>
            <person name="Sato H."/>
            <person name="Schaeffer S.W."/>
            <person name="Schatz M.C."/>
            <person name="Schlenke T."/>
            <person name="Schwartz R."/>
            <person name="Segarra C."/>
            <person name="Singh R.S."/>
            <person name="Sirot L."/>
            <person name="Sirota M."/>
            <person name="Sisneros N.B."/>
            <person name="Smith C.D."/>
            <person name="Smith T.F."/>
            <person name="Spieth J."/>
            <person name="Stage D.E."/>
            <person name="Stark A."/>
            <person name="Stephan W."/>
            <person name="Strausberg R.L."/>
            <person name="Strempel S."/>
            <person name="Sturgill D."/>
            <person name="Sutton G."/>
            <person name="Sutton G.G."/>
            <person name="Tao W."/>
            <person name="Teichmann S."/>
            <person name="Tobari Y.N."/>
            <person name="Tomimura Y."/>
            <person name="Tsolas J.M."/>
            <person name="Valente V.L."/>
            <person name="Venter E."/>
            <person name="Venter J.C."/>
            <person name="Vicario S."/>
            <person name="Vieira F.G."/>
            <person name="Vilella A.J."/>
            <person name="Villasante A."/>
            <person name="Walenz B."/>
            <person name="Wang J."/>
            <person name="Wasserman M."/>
            <person name="Watts T."/>
            <person name="Wilson D."/>
            <person name="Wilson R.K."/>
            <person name="Wing R.A."/>
            <person name="Wolfner M.F."/>
            <person name="Wong A."/>
            <person name="Wong G.K."/>
            <person name="Wu C.I."/>
            <person name="Wu G."/>
            <person name="Yamamoto D."/>
            <person name="Yang H.P."/>
            <person name="Yang S.P."/>
            <person name="Yorke J.A."/>
            <person name="Yoshida K."/>
            <person name="Zdobnov E."/>
            <person name="Zhang P."/>
            <person name="Zhang Y."/>
            <person name="Zimin A.V."/>
            <person name="Baldwin J."/>
            <person name="Abdouelleil A."/>
            <person name="Abdulkadir J."/>
            <person name="Abebe A."/>
            <person name="Abera B."/>
            <person name="Abreu J."/>
            <person name="Acer S.C."/>
            <person name="Aftuck L."/>
            <person name="Alexander A."/>
            <person name="An P."/>
            <person name="Anderson E."/>
            <person name="Anderson S."/>
            <person name="Arachi H."/>
            <person name="Azer M."/>
            <person name="Bachantsang P."/>
            <person name="Barry A."/>
            <person name="Bayul T."/>
            <person name="Berlin A."/>
            <person name="Bessette D."/>
            <person name="Bloom T."/>
            <person name="Blye J."/>
            <person name="Boguslavskiy L."/>
            <person name="Bonnet C."/>
            <person name="Boukhgalter B."/>
            <person name="Bourzgui I."/>
            <person name="Brown A."/>
            <person name="Cahill P."/>
            <person name="Channer S."/>
            <person name="Cheshatsang Y."/>
            <person name="Chuda L."/>
            <person name="Citroen M."/>
            <person name="Collymore A."/>
            <person name="Cooke P."/>
            <person name="Costello M."/>
            <person name="D'Aco K."/>
            <person name="Daza R."/>
            <person name="De Haan G."/>
            <person name="DeGray S."/>
            <person name="DeMaso C."/>
            <person name="Dhargay N."/>
            <person name="Dooley K."/>
            <person name="Dooley E."/>
            <person name="Doricent M."/>
            <person name="Dorje P."/>
            <person name="Dorjee K."/>
            <person name="Dupes A."/>
            <person name="Elong R."/>
            <person name="Falk J."/>
            <person name="Farina A."/>
            <person name="Faro S."/>
            <person name="Ferguson D."/>
            <person name="Fisher S."/>
            <person name="Foley C.D."/>
            <person name="Franke A."/>
            <person name="Friedrich D."/>
            <person name="Gadbois L."/>
            <person name="Gearin G."/>
            <person name="Gearin C.R."/>
            <person name="Giannoukos G."/>
            <person name="Goode T."/>
            <person name="Graham J."/>
            <person name="Grandbois E."/>
            <person name="Grewal S."/>
            <person name="Gyaltsen K."/>
            <person name="Hafez N."/>
            <person name="Hagos B."/>
            <person name="Hall J."/>
            <person name="Henson C."/>
            <person name="Hollinger A."/>
            <person name="Honan T."/>
            <person name="Huard M.D."/>
            <person name="Hughes L."/>
            <person name="Hurhula B."/>
            <person name="Husby M.E."/>
            <person name="Kamat A."/>
            <person name="Kanga B."/>
            <person name="Kashin S."/>
            <person name="Khazanovich D."/>
            <person name="Kisner P."/>
            <person name="Lance K."/>
            <person name="Lara M."/>
            <person name="Lee W."/>
            <person name="Lennon N."/>
            <person name="Letendre F."/>
            <person name="LeVine R."/>
            <person name="Lipovsky A."/>
            <person name="Liu X."/>
            <person name="Liu J."/>
            <person name="Liu S."/>
            <person name="Lokyitsang T."/>
            <person name="Lokyitsang Y."/>
            <person name="Lubonja R."/>
            <person name="Lui A."/>
            <person name="MacDonald P."/>
            <person name="Magnisalis V."/>
            <person name="Maru K."/>
            <person name="Matthews C."/>
            <person name="McCusker W."/>
            <person name="McDonough S."/>
            <person name="Mehta T."/>
            <person name="Meldrim J."/>
            <person name="Meneus L."/>
            <person name="Mihai O."/>
            <person name="Mihalev A."/>
            <person name="Mihova T."/>
            <person name="Mittelman R."/>
            <person name="Mlenga V."/>
            <person name="Montmayeur A."/>
            <person name="Mulrain L."/>
            <person name="Navidi A."/>
            <person name="Naylor J."/>
            <person name="Negash T."/>
            <person name="Nguyen T."/>
            <person name="Nguyen N."/>
            <person name="Nicol R."/>
            <person name="Norbu C."/>
            <person name="Norbu N."/>
            <person name="Novod N."/>
            <person name="O'Neill B."/>
            <person name="Osman S."/>
            <person name="Markiewicz E."/>
            <person name="Oyono O.L."/>
            <person name="Patti C."/>
            <person name="Phunkhang P."/>
            <person name="Pierre F."/>
            <person name="Priest M."/>
            <person name="Raghuraman S."/>
            <person name="Rege F."/>
            <person name="Reyes R."/>
            <person name="Rise C."/>
            <person name="Rogov P."/>
            <person name="Ross K."/>
            <person name="Ryan E."/>
            <person name="Settipalli S."/>
            <person name="Shea T."/>
            <person name="Sherpa N."/>
            <person name="Shi L."/>
            <person name="Shih D."/>
            <person name="Sparrow T."/>
            <person name="Spaulding J."/>
            <person name="Stalker J."/>
            <person name="Stange-Thomann N."/>
            <person name="Stavropoulos S."/>
            <person name="Stone C."/>
            <person name="Strader C."/>
            <person name="Tesfaye S."/>
            <person name="Thomson T."/>
            <person name="Thoulutsang Y."/>
            <person name="Thoulutsang D."/>
            <person name="Topham K."/>
            <person name="Topping I."/>
            <person name="Tsamla T."/>
            <person name="Vassiliev H."/>
            <person name="Vo A."/>
            <person name="Wangchuk T."/>
            <person name="Wangdi T."/>
            <person name="Weiand M."/>
            <person name="Wilkinson J."/>
            <person name="Wilson A."/>
            <person name="Yadav S."/>
            <person name="Young G."/>
            <person name="Yu Q."/>
            <person name="Zembek L."/>
            <person name="Zhong D."/>
            <person name="Zimmer A."/>
            <person name="Zwirko Z."/>
            <person name="Jaffe D.B."/>
            <person name="Alvarez P."/>
            <person name="Brockman W."/>
            <person name="Butler J."/>
            <person name="Chin C."/>
            <person name="Gnerre S."/>
            <person name="Grabherr M."/>
            <person name="Kleber M."/>
            <person name="Mauceli E."/>
            <person name="MacCallum I."/>
        </authorList>
    </citation>
    <scope>NUCLEOTIDE SEQUENCE [LARGE SCALE GENOMIC DNA]</scope>
    <source>
        <strain evidence="3">Tucson 15287-2541.00</strain>
    </source>
</reference>
<gene>
    <name evidence="2" type="primary">Dgri\GH18048</name>
    <name evidence="2" type="ORF">Dgri_GH18048</name>
</gene>
<dbReference type="InParanoid" id="B4JHP3"/>
<keyword evidence="3" id="KW-1185">Reference proteome</keyword>
<dbReference type="AlphaFoldDB" id="B4JHP3"/>
<dbReference type="EMBL" id="CH916369">
    <property type="protein sequence ID" value="EDV93882.1"/>
    <property type="molecule type" value="Genomic_DNA"/>
</dbReference>
<organism evidence="3">
    <name type="scientific">Drosophila grimshawi</name>
    <name type="common">Hawaiian fruit fly</name>
    <name type="synonym">Idiomyia grimshawi</name>
    <dbReference type="NCBI Taxonomy" id="7222"/>
    <lineage>
        <taxon>Eukaryota</taxon>
        <taxon>Metazoa</taxon>
        <taxon>Ecdysozoa</taxon>
        <taxon>Arthropoda</taxon>
        <taxon>Hexapoda</taxon>
        <taxon>Insecta</taxon>
        <taxon>Pterygota</taxon>
        <taxon>Neoptera</taxon>
        <taxon>Endopterygota</taxon>
        <taxon>Diptera</taxon>
        <taxon>Brachycera</taxon>
        <taxon>Muscomorpha</taxon>
        <taxon>Ephydroidea</taxon>
        <taxon>Drosophilidae</taxon>
        <taxon>Drosophila</taxon>
        <taxon>Hawaiian Drosophila</taxon>
    </lineage>
</organism>
<dbReference type="HOGENOM" id="CLU_2998599_0_0_1"/>